<feature type="domain" description="SMP-30/Gluconolactonase/LRE-like region" evidence="2">
    <location>
        <begin position="333"/>
        <end position="536"/>
    </location>
</feature>
<feature type="region of interest" description="Disordered" evidence="1">
    <location>
        <begin position="150"/>
        <end position="171"/>
    </location>
</feature>
<accession>A0A7U2I315</accession>
<feature type="region of interest" description="Disordered" evidence="1">
    <location>
        <begin position="1"/>
        <end position="21"/>
    </location>
</feature>
<evidence type="ECO:0000313" key="4">
    <source>
        <dbReference type="Proteomes" id="UP000663193"/>
    </source>
</evidence>
<dbReference type="Proteomes" id="UP000663193">
    <property type="component" value="Chromosome 12"/>
</dbReference>
<dbReference type="AlphaFoldDB" id="A0A7U2I315"/>
<dbReference type="OrthoDB" id="423498at2759"/>
<evidence type="ECO:0000256" key="1">
    <source>
        <dbReference type="SAM" id="MobiDB-lite"/>
    </source>
</evidence>
<dbReference type="InterPro" id="IPR011042">
    <property type="entry name" value="6-blade_b-propeller_TolB-like"/>
</dbReference>
<evidence type="ECO:0000313" key="3">
    <source>
        <dbReference type="EMBL" id="QRD01476.1"/>
    </source>
</evidence>
<organism evidence="3 4">
    <name type="scientific">Phaeosphaeria nodorum (strain SN15 / ATCC MYA-4574 / FGSC 10173)</name>
    <name type="common">Glume blotch fungus</name>
    <name type="synonym">Parastagonospora nodorum</name>
    <dbReference type="NCBI Taxonomy" id="321614"/>
    <lineage>
        <taxon>Eukaryota</taxon>
        <taxon>Fungi</taxon>
        <taxon>Dikarya</taxon>
        <taxon>Ascomycota</taxon>
        <taxon>Pezizomycotina</taxon>
        <taxon>Dothideomycetes</taxon>
        <taxon>Pleosporomycetidae</taxon>
        <taxon>Pleosporales</taxon>
        <taxon>Pleosporineae</taxon>
        <taxon>Phaeosphaeriaceae</taxon>
        <taxon>Parastagonospora</taxon>
    </lineage>
</organism>
<keyword evidence="4" id="KW-1185">Reference proteome</keyword>
<name>A0A7U2I315_PHANO</name>
<dbReference type="EMBL" id="CP069034">
    <property type="protein sequence ID" value="QRD01476.1"/>
    <property type="molecule type" value="Genomic_DNA"/>
</dbReference>
<dbReference type="InterPro" id="IPR013658">
    <property type="entry name" value="SGL"/>
</dbReference>
<proteinExistence type="predicted"/>
<reference evidence="4" key="1">
    <citation type="journal article" date="2021" name="BMC Genomics">
        <title>Chromosome-level genome assembly and manually-curated proteome of model necrotroph Parastagonospora nodorum Sn15 reveals a genome-wide trove of candidate effector homologs, and redundancy of virulence-related functions within an accessory chromosome.</title>
        <authorList>
            <person name="Bertazzoni S."/>
            <person name="Jones D.A.B."/>
            <person name="Phan H.T."/>
            <person name="Tan K.-C."/>
            <person name="Hane J.K."/>
        </authorList>
    </citation>
    <scope>NUCLEOTIDE SEQUENCE [LARGE SCALE GENOMIC DNA]</scope>
    <source>
        <strain evidence="4">SN15 / ATCC MYA-4574 / FGSC 10173)</strain>
    </source>
</reference>
<feature type="compositionally biased region" description="Low complexity" evidence="1">
    <location>
        <begin position="158"/>
        <end position="171"/>
    </location>
</feature>
<dbReference type="InterPro" id="IPR052988">
    <property type="entry name" value="Oryzine_lactonohydrolase"/>
</dbReference>
<dbReference type="PANTHER" id="PTHR47064:SF2">
    <property type="entry name" value="SMP-30_GLUCONOLACTONASE_LRE-LIKE REGION DOMAIN-CONTAINING PROTEIN-RELATED"/>
    <property type="match status" value="1"/>
</dbReference>
<gene>
    <name evidence="3" type="ORF">JI435_121350</name>
</gene>
<dbReference type="Pfam" id="PF08450">
    <property type="entry name" value="SGL"/>
    <property type="match status" value="1"/>
</dbReference>
<dbReference type="Gene3D" id="2.120.10.30">
    <property type="entry name" value="TolB, C-terminal domain"/>
    <property type="match status" value="1"/>
</dbReference>
<dbReference type="VEuPathDB" id="FungiDB:JI435_121350"/>
<sequence>MAQPLLPQPLHSQPLLQQPLNPSPLFQQLQTATEEPPTGYISGPLPAFVTSEDYHDGLKEIRAALGRDCGFGIAISRTKSYTPQKTGEKKITRVMLQCARSKVYKARGVPQKHYATRMTGCPWRAKMIPQQGGGWRVTCLCSEHNHPLNDELNDKGMPPRARTTPARPPRTLASAVDQTFTPPGDPQNLMQGNFLPVMSSWPTVTASGIKRNVVSMQQRLLSTSRSQFSMAEPTLLVYNDKFNEMLGAHADLKLVLQDNIPFAYEAGIYSPKHDHVFVTSNQFDLDTGRGKIEKVIVISKLSRNLYGEWSRHQLPRDIRMPSGGVAFNDGTIDGVLFCSQGDLETPAALVLIESDYPFRSRMVLNNYHGRRFNSLKDIAMHSDGSVWFTDPIYGFDQGIRPPPELPNQVYRFDPHTGDVRVVADGFGRPSGICFSPFEKVCYVSDTDFIHGDGNIDFTRASTIYAYDVEERRKAKFLTNRRVFAMADVGVPDGLKCDSAGNVYAACGDGLSVWTPGGVLLGKVLVPGGLANICFGKKGEVFLLNGKKFWILKVADTVKGGGFMRDVAQVEEPSDEE</sequence>
<dbReference type="PANTHER" id="PTHR47064">
    <property type="entry name" value="PUTATIVE (AFU_ORTHOLOGUE AFUA_1G08990)-RELATED"/>
    <property type="match status" value="1"/>
</dbReference>
<evidence type="ECO:0000259" key="2">
    <source>
        <dbReference type="Pfam" id="PF08450"/>
    </source>
</evidence>
<protein>
    <recommendedName>
        <fullName evidence="2">SMP-30/Gluconolactonase/LRE-like region domain-containing protein</fullName>
    </recommendedName>
</protein>
<dbReference type="SUPFAM" id="SSF63829">
    <property type="entry name" value="Calcium-dependent phosphotriesterase"/>
    <property type="match status" value="1"/>
</dbReference>